<reference evidence="1" key="1">
    <citation type="journal article" date="2012" name="Mol. Plant Microbe Interact.">
        <title>A highly conserved effector in Fusarium oxysporum is required for full virulence on Arabidopsis.</title>
        <authorList>
            <person name="Thatcher L.F."/>
            <person name="Gardiner D.M."/>
            <person name="Kazan K."/>
            <person name="Manners J."/>
        </authorList>
    </citation>
    <scope>NUCLEOTIDE SEQUENCE [LARGE SCALE GENOMIC DNA]</scope>
    <source>
        <strain evidence="1">Fo5176</strain>
    </source>
</reference>
<organism evidence="1">
    <name type="scientific">Fusarium oxysporum (strain Fo5176)</name>
    <name type="common">Fusarium vascular wilt</name>
    <dbReference type="NCBI Taxonomy" id="660025"/>
    <lineage>
        <taxon>Eukaryota</taxon>
        <taxon>Fungi</taxon>
        <taxon>Dikarya</taxon>
        <taxon>Ascomycota</taxon>
        <taxon>Pezizomycotina</taxon>
        <taxon>Sordariomycetes</taxon>
        <taxon>Hypocreomycetidae</taxon>
        <taxon>Hypocreales</taxon>
        <taxon>Nectriaceae</taxon>
        <taxon>Fusarium</taxon>
        <taxon>Fusarium oxysporum species complex</taxon>
    </lineage>
</organism>
<dbReference type="EMBL" id="AFQF01004171">
    <property type="protein sequence ID" value="EGU73812.1"/>
    <property type="molecule type" value="Genomic_DNA"/>
</dbReference>
<gene>
    <name evidence="1" type="ORF">FOXB_15677</name>
</gene>
<evidence type="ECO:0000313" key="1">
    <source>
        <dbReference type="EMBL" id="EGU73812.1"/>
    </source>
</evidence>
<accession>F9GAJ5</accession>
<proteinExistence type="predicted"/>
<comment type="caution">
    <text evidence="1">The sequence shown here is derived from an EMBL/GenBank/DDBJ whole genome shotgun (WGS) entry which is preliminary data.</text>
</comment>
<protein>
    <submittedName>
        <fullName evidence="1">Uncharacterized protein</fullName>
    </submittedName>
</protein>
<sequence length="8" mass="870">GLIRVKGK</sequence>
<feature type="non-terminal residue" evidence="1">
    <location>
        <position position="1"/>
    </location>
</feature>
<name>F9GAJ5_FUSOF</name>